<feature type="domain" description="ABC transporter" evidence="6">
    <location>
        <begin position="492"/>
        <end position="743"/>
    </location>
</feature>
<evidence type="ECO:0000256" key="4">
    <source>
        <dbReference type="ARBA" id="ARBA00022840"/>
    </source>
</evidence>
<name>A0A397GJC3_ASPTH</name>
<evidence type="ECO:0000256" key="5">
    <source>
        <dbReference type="SAM" id="MobiDB-lite"/>
    </source>
</evidence>
<keyword evidence="4" id="KW-0067">ATP-binding</keyword>
<dbReference type="Pfam" id="PF00005">
    <property type="entry name" value="ABC_tran"/>
    <property type="match status" value="3"/>
</dbReference>
<dbReference type="CDD" id="cd03221">
    <property type="entry name" value="ABCF_EF-3"/>
    <property type="match status" value="1"/>
</dbReference>
<dbReference type="PANTHER" id="PTHR19211:SF135">
    <property type="entry name" value="ATPASE, PUTATIVE (AFU_ORTHOLOGUE AFUA_1G16440)-RELATED"/>
    <property type="match status" value="1"/>
</dbReference>
<dbReference type="InterPro" id="IPR032781">
    <property type="entry name" value="ABC_tran_Xtn"/>
</dbReference>
<dbReference type="Proteomes" id="UP000215305">
    <property type="component" value="Unassembled WGS sequence"/>
</dbReference>
<dbReference type="STRING" id="41047.A0A397GJC3"/>
<dbReference type="PANTHER" id="PTHR19211">
    <property type="entry name" value="ATP-BINDING TRANSPORT PROTEIN-RELATED"/>
    <property type="match status" value="1"/>
</dbReference>
<dbReference type="FunFam" id="3.40.50.300:FF:003119">
    <property type="entry name" value="ABC ATPase, putative (AFU_orthologue AFUA_1G16440)"/>
    <property type="match status" value="1"/>
</dbReference>
<dbReference type="SUPFAM" id="SSF52540">
    <property type="entry name" value="P-loop containing nucleoside triphosphate hydrolases"/>
    <property type="match status" value="2"/>
</dbReference>
<keyword evidence="8" id="KW-1185">Reference proteome</keyword>
<dbReference type="PROSITE" id="PS50893">
    <property type="entry name" value="ABC_TRANSPORTER_2"/>
    <property type="match status" value="2"/>
</dbReference>
<evidence type="ECO:0000313" key="8">
    <source>
        <dbReference type="Proteomes" id="UP000215305"/>
    </source>
</evidence>
<dbReference type="GO" id="GO:0005524">
    <property type="term" value="F:ATP binding"/>
    <property type="evidence" value="ECO:0007669"/>
    <property type="project" value="UniProtKB-KW"/>
</dbReference>
<reference evidence="7" key="1">
    <citation type="submission" date="2018-08" db="EMBL/GenBank/DDBJ databases">
        <title>Draft genome sequence of azole-resistant Aspergillus thermomutatus (Neosartorya pseudofischeri) strain HMR AF 39, isolated from a human nasal aspirate.</title>
        <authorList>
            <person name="Parent-Michaud M."/>
            <person name="Dufresne P.J."/>
            <person name="Fournier E."/>
            <person name="Martineau C."/>
            <person name="Moreira S."/>
            <person name="Perkins V."/>
            <person name="De Repentigny L."/>
            <person name="Dufresne S.F."/>
        </authorList>
    </citation>
    <scope>NUCLEOTIDE SEQUENCE [LARGE SCALE GENOMIC DNA]</scope>
    <source>
        <strain evidence="7">HMR AF 39</strain>
    </source>
</reference>
<feature type="domain" description="ABC transporter" evidence="6">
    <location>
        <begin position="42"/>
        <end position="391"/>
    </location>
</feature>
<dbReference type="AlphaFoldDB" id="A0A397GJC3"/>
<evidence type="ECO:0000256" key="1">
    <source>
        <dbReference type="ARBA" id="ARBA00004141"/>
    </source>
</evidence>
<dbReference type="InterPro" id="IPR003593">
    <property type="entry name" value="AAA+_ATPase"/>
</dbReference>
<dbReference type="VEuPathDB" id="FungiDB:CDV56_106018"/>
<dbReference type="RefSeq" id="XP_026612477.1">
    <property type="nucleotide sequence ID" value="XM_026759637.1"/>
</dbReference>
<dbReference type="InterPro" id="IPR050611">
    <property type="entry name" value="ABCF"/>
</dbReference>
<dbReference type="GeneID" id="38127992"/>
<evidence type="ECO:0000256" key="3">
    <source>
        <dbReference type="ARBA" id="ARBA00022741"/>
    </source>
</evidence>
<dbReference type="InterPro" id="IPR027417">
    <property type="entry name" value="P-loop_NTPase"/>
</dbReference>
<dbReference type="GO" id="GO:0016020">
    <property type="term" value="C:membrane"/>
    <property type="evidence" value="ECO:0007669"/>
    <property type="project" value="UniProtKB-SubCell"/>
</dbReference>
<gene>
    <name evidence="7" type="ORF">CDV56_106018</name>
</gene>
<dbReference type="FunFam" id="3.40.50.300:FF:000011">
    <property type="entry name" value="Putative ABC transporter ATP-binding component"/>
    <property type="match status" value="1"/>
</dbReference>
<dbReference type="PROSITE" id="PS00211">
    <property type="entry name" value="ABC_TRANSPORTER_1"/>
    <property type="match status" value="1"/>
</dbReference>
<dbReference type="EMBL" id="NKHU02000173">
    <property type="protein sequence ID" value="RHZ49754.1"/>
    <property type="molecule type" value="Genomic_DNA"/>
</dbReference>
<comment type="caution">
    <text evidence="7">The sequence shown here is derived from an EMBL/GenBank/DDBJ whole genome shotgun (WGS) entry which is preliminary data.</text>
</comment>
<evidence type="ECO:0000259" key="6">
    <source>
        <dbReference type="PROSITE" id="PS50893"/>
    </source>
</evidence>
<feature type="region of interest" description="Disordered" evidence="5">
    <location>
        <begin position="36"/>
        <end position="59"/>
    </location>
</feature>
<proteinExistence type="predicted"/>
<protein>
    <recommendedName>
        <fullName evidence="6">ABC transporter domain-containing protein</fullName>
    </recommendedName>
</protein>
<evidence type="ECO:0000256" key="2">
    <source>
        <dbReference type="ARBA" id="ARBA00022737"/>
    </source>
</evidence>
<dbReference type="InterPro" id="IPR017871">
    <property type="entry name" value="ABC_transporter-like_CS"/>
</dbReference>
<dbReference type="Pfam" id="PF12848">
    <property type="entry name" value="ABC_tran_Xtn"/>
    <property type="match status" value="1"/>
</dbReference>
<evidence type="ECO:0000313" key="7">
    <source>
        <dbReference type="EMBL" id="RHZ49754.1"/>
    </source>
</evidence>
<sequence>MTPSIIATCKQTRFHLLHDQPAQEIDVEGLTIAVTSSSADSADDRDAAKSKAKGKSRSKAEARELIVDAHLRLKAGVHYGLIGRNGTGKSTLLRAMADKLVPGIPHPTRIAILQQTEAEDEARSFECEGSARGEDCGRRNLPVLEYVMGSDRFRNDVVRKMDLLSKSFETDDPVAPVRAIRRVRHDDVEKQLFLAQKNASLKSGARGLQARKDLKAAEARYQASKELVDQPDQPIDAEALKTETQAAMDTLQELQAQFEVIKLVDIEKQARQILKGLGFDEATLNKPFLTLSGGWRMRCVLASVLIQNPDIMILDEPTNFLDLLGVVWLENYLQQLRDSSQTTIVLVSHDRDFVNAVCEEIVILRDQKLTYFKGNLAAYEKDFEEQKLYWGRMKEAQERQIAHMEATIRENIKLGKKTNDDNKLRMAKSRQKKVDDRMGVQVNANGGRFKLNRDLAGYHLTARAEIEVPTDERGASMILPDASELRFSGPLLSAEGVVFRYTRNAPPILNGIELVMHMGDRVGIMGLNGFGKSTLIRLLTGNLQPTQGKISTHSRLKLGYYAQHSIEELHEQGRADPALTALGFMTKEINSALSEGEIRGLLSSLGLQGRIVSDVPIARLSGGQLVRLAIAKVIWNSPHLLVLDEITTHLDFHTVTALATALSSFNGAILLVSHDRFLVRSVIEGKRDGEHNLDDEFEGVDEEVEEQSRRRSVYVMKGGKLTEQPNGVEQFEQSLVKRVKKMLSQ</sequence>
<keyword evidence="3" id="KW-0547">Nucleotide-binding</keyword>
<dbReference type="OrthoDB" id="2110130at2759"/>
<keyword evidence="2" id="KW-0677">Repeat</keyword>
<dbReference type="SMART" id="SM00382">
    <property type="entry name" value="AAA"/>
    <property type="match status" value="2"/>
</dbReference>
<dbReference type="GO" id="GO:0016887">
    <property type="term" value="F:ATP hydrolysis activity"/>
    <property type="evidence" value="ECO:0007669"/>
    <property type="project" value="InterPro"/>
</dbReference>
<dbReference type="InterPro" id="IPR003439">
    <property type="entry name" value="ABC_transporter-like_ATP-bd"/>
</dbReference>
<comment type="subcellular location">
    <subcellularLocation>
        <location evidence="1">Membrane</location>
        <topology evidence="1">Multi-pass membrane protein</topology>
    </subcellularLocation>
</comment>
<organism evidence="7 8">
    <name type="scientific">Aspergillus thermomutatus</name>
    <name type="common">Neosartorya pseudofischeri</name>
    <dbReference type="NCBI Taxonomy" id="41047"/>
    <lineage>
        <taxon>Eukaryota</taxon>
        <taxon>Fungi</taxon>
        <taxon>Dikarya</taxon>
        <taxon>Ascomycota</taxon>
        <taxon>Pezizomycotina</taxon>
        <taxon>Eurotiomycetes</taxon>
        <taxon>Eurotiomycetidae</taxon>
        <taxon>Eurotiales</taxon>
        <taxon>Aspergillaceae</taxon>
        <taxon>Aspergillus</taxon>
        <taxon>Aspergillus subgen. Fumigati</taxon>
    </lineage>
</organism>
<dbReference type="Gene3D" id="3.40.50.300">
    <property type="entry name" value="P-loop containing nucleotide triphosphate hydrolases"/>
    <property type="match status" value="2"/>
</dbReference>
<accession>A0A397GJC3</accession>